<evidence type="ECO:0000256" key="1">
    <source>
        <dbReference type="SAM" id="MobiDB-lite"/>
    </source>
</evidence>
<evidence type="ECO:0000313" key="2">
    <source>
        <dbReference type="EMBL" id="GEM06627.1"/>
    </source>
</evidence>
<protein>
    <recommendedName>
        <fullName evidence="4">DUF3835 domain-containing protein</fullName>
    </recommendedName>
</protein>
<comment type="caution">
    <text evidence="2">The sequence shown here is derived from an EMBL/GenBank/DDBJ whole genome shotgun (WGS) entry which is preliminary data.</text>
</comment>
<feature type="compositionally biased region" description="Basic and acidic residues" evidence="1">
    <location>
        <begin position="480"/>
        <end position="503"/>
    </location>
</feature>
<accession>A0A511K8H4</accession>
<feature type="region of interest" description="Disordered" evidence="1">
    <location>
        <begin position="541"/>
        <end position="659"/>
    </location>
</feature>
<proteinExistence type="predicted"/>
<gene>
    <name evidence="2" type="ORF">Rt10032_c02g0644</name>
</gene>
<feature type="compositionally biased region" description="Low complexity" evidence="1">
    <location>
        <begin position="233"/>
        <end position="244"/>
    </location>
</feature>
<sequence length="932" mass="99112">MASEQSALRPLTLPSLPPDVAHLSGLKLQLSQMQQAIEGFAQLRRKLETFTDEPTWNAYIPFGPLAYFSGQLVHTNDITPMLAPEGEAEPCVEGGKAGGEEQGQGRRVLRSAKQAREEAGKLQKGASPFRRSMYRSRSSLTPFVRYDSLDLEARIASLQEEIATEEEELRKKREGERKNGKAGLAGADMGDEDWTINERGEVINEEGLPMFDIREDLPSEPEPANPRTAPTLAASGSASASTASQRMRYLVKKGGKTVVRTVSKPSSTQTSKPAAPAAPALSSTTISSPPAPSKPPAVPAEDNNPFPIRPKLDIKAILDELEAEEKAEAEAEAKCTAAGETAGETAVEAAPALSAAASAGEPSEKAPISTAAPTPKPLHASGAFGGFAAGFLSKGKHKRPLNSLPTPPPAPASSTTAATTTRSPAPALKSSLSRPSSPSRSGTPSSEKKRVAFDLPPPSPSEDAPKPKKAPIILGMGDDGPSRRPDPPSSESKKPEGPFVRPIKDVVVEKPMKTVVPHAGVAGPGGIVRQKRLSRFRQMKEEAVESKADEAAAPAAETPAQVPIAHPVVSAVVEKTSKGKSKADDQADQPALIPAPVHTISLSARPSEPSKQADGTISYADIPFDSDEDVDEEDPDGSSDEEGFDWSDDDDEIDDEELDVDAALHAREVALAYHRQRLNVGGGRGTGPLGGYHDVGEGPFANVADPDAQGLVSADATIQSLDPSLANSEFGTYAHAGSAQLGKPSRFRLANRNLESAQLIIPSLLSQEPSLQMSSTPLGPARNRGQHYEADGLDDIEQERLRRTLEALAEGRPLPEDEQRLEREKEVLLREELAKEKEDRERARLEQVERDRTAGKRPPELVQKIPRRAEEVEPATMVPATPSASAPLGGVVERTGPSIPPAAPAASGSGEVAGEKPKRMSRFRQKQLGLVD</sequence>
<feature type="compositionally biased region" description="Acidic residues" evidence="1">
    <location>
        <begin position="624"/>
        <end position="659"/>
    </location>
</feature>
<dbReference type="OrthoDB" id="21413at2759"/>
<dbReference type="EMBL" id="BJWK01000002">
    <property type="protein sequence ID" value="GEM06627.1"/>
    <property type="molecule type" value="Genomic_DNA"/>
</dbReference>
<feature type="compositionally biased region" description="Basic and acidic residues" evidence="1">
    <location>
        <begin position="323"/>
        <end position="333"/>
    </location>
</feature>
<name>A0A511K8H4_RHOTO</name>
<feature type="compositionally biased region" description="Low complexity" evidence="1">
    <location>
        <begin position="334"/>
        <end position="367"/>
    </location>
</feature>
<reference evidence="2 3" key="1">
    <citation type="submission" date="2019-07" db="EMBL/GenBank/DDBJ databases">
        <title>Rhodotorula toruloides NBRC10032 genome sequencing.</title>
        <authorList>
            <person name="Shida Y."/>
            <person name="Takaku H."/>
            <person name="Ogasawara W."/>
            <person name="Mori K."/>
        </authorList>
    </citation>
    <scope>NUCLEOTIDE SEQUENCE [LARGE SCALE GENOMIC DNA]</scope>
    <source>
        <strain evidence="2 3">NBRC10032</strain>
    </source>
</reference>
<feature type="compositionally biased region" description="Pro residues" evidence="1">
    <location>
        <begin position="289"/>
        <end position="298"/>
    </location>
</feature>
<feature type="compositionally biased region" description="Low complexity" evidence="1">
    <location>
        <begin position="412"/>
        <end position="445"/>
    </location>
</feature>
<feature type="region of interest" description="Disordered" evidence="1">
    <location>
        <begin position="164"/>
        <end position="311"/>
    </location>
</feature>
<feature type="region of interest" description="Disordered" evidence="1">
    <location>
        <begin position="835"/>
        <end position="932"/>
    </location>
</feature>
<feature type="compositionally biased region" description="Low complexity" evidence="1">
    <location>
        <begin position="256"/>
        <end position="288"/>
    </location>
</feature>
<feature type="compositionally biased region" description="Low complexity" evidence="1">
    <location>
        <begin position="551"/>
        <end position="560"/>
    </location>
</feature>
<dbReference type="AlphaFoldDB" id="A0A511K8H4"/>
<evidence type="ECO:0008006" key="4">
    <source>
        <dbReference type="Google" id="ProtNLM"/>
    </source>
</evidence>
<feature type="compositionally biased region" description="Polar residues" evidence="1">
    <location>
        <begin position="600"/>
        <end position="615"/>
    </location>
</feature>
<organism evidence="2 3">
    <name type="scientific">Rhodotorula toruloides</name>
    <name type="common">Yeast</name>
    <name type="synonym">Rhodosporidium toruloides</name>
    <dbReference type="NCBI Taxonomy" id="5286"/>
    <lineage>
        <taxon>Eukaryota</taxon>
        <taxon>Fungi</taxon>
        <taxon>Dikarya</taxon>
        <taxon>Basidiomycota</taxon>
        <taxon>Pucciniomycotina</taxon>
        <taxon>Microbotryomycetes</taxon>
        <taxon>Sporidiobolales</taxon>
        <taxon>Sporidiobolaceae</taxon>
        <taxon>Rhodotorula</taxon>
    </lineage>
</organism>
<feature type="region of interest" description="Disordered" evidence="1">
    <location>
        <begin position="87"/>
        <end position="106"/>
    </location>
</feature>
<feature type="compositionally biased region" description="Basic and acidic residues" evidence="1">
    <location>
        <begin position="541"/>
        <end position="550"/>
    </location>
</feature>
<feature type="region of interest" description="Disordered" evidence="1">
    <location>
        <begin position="323"/>
        <end position="503"/>
    </location>
</feature>
<dbReference type="Proteomes" id="UP000321518">
    <property type="component" value="Unassembled WGS sequence"/>
</dbReference>
<feature type="compositionally biased region" description="Basic and acidic residues" evidence="1">
    <location>
        <begin position="835"/>
        <end position="859"/>
    </location>
</feature>
<feature type="compositionally biased region" description="Basic and acidic residues" evidence="1">
    <location>
        <begin position="575"/>
        <end position="585"/>
    </location>
</feature>
<evidence type="ECO:0000313" key="3">
    <source>
        <dbReference type="Proteomes" id="UP000321518"/>
    </source>
</evidence>
<feature type="compositionally biased region" description="Basic and acidic residues" evidence="1">
    <location>
        <begin position="168"/>
        <end position="179"/>
    </location>
</feature>